<name>A0ABR9TFC7_9FLAO</name>
<proteinExistence type="predicted"/>
<accession>A0ABR9TFC7</accession>
<sequence length="230" mass="26993">MIDDNSFNDFDFYLNGIVTEKEQLPTINRLKDELDVMIRDMTWQNLVVTENSKQGSIKSYKIGFDARIKNKIEEIQQIYQNLNHLNVVGHEILFRGDHLHMECSIQVNTLSNRIDIVGEGIPRSIRGLGLGCKIYRAILDHEEYLTSKEEGLFGNGKILWNSLRRNPLFYTFYYNTRAFCFAADKNPQEIIQILEDQINHHIITNILWDNDFVREYRPLIEQSNLRSLLP</sequence>
<comment type="caution">
    <text evidence="1">The sequence shown here is derived from an EMBL/GenBank/DDBJ whole genome shotgun (WGS) entry which is preliminary data.</text>
</comment>
<keyword evidence="2" id="KW-1185">Reference proteome</keyword>
<organism evidence="1 2">
    <name type="scientific">Flavobacterium hungaricum</name>
    <dbReference type="NCBI Taxonomy" id="2082725"/>
    <lineage>
        <taxon>Bacteria</taxon>
        <taxon>Pseudomonadati</taxon>
        <taxon>Bacteroidota</taxon>
        <taxon>Flavobacteriia</taxon>
        <taxon>Flavobacteriales</taxon>
        <taxon>Flavobacteriaceae</taxon>
        <taxon>Flavobacterium</taxon>
    </lineage>
</organism>
<reference evidence="1 2" key="1">
    <citation type="submission" date="2018-07" db="EMBL/GenBank/DDBJ databases">
        <title>Genome assembly of strain KB82.</title>
        <authorList>
            <person name="Kukolya J."/>
            <person name="Horvath B."/>
            <person name="Nagy I."/>
            <person name="Toth A."/>
        </authorList>
    </citation>
    <scope>NUCLEOTIDE SEQUENCE [LARGE SCALE GENOMIC DNA]</scope>
    <source>
        <strain evidence="1 2">Kb82</strain>
    </source>
</reference>
<protein>
    <recommendedName>
        <fullName evidence="3">GNAT family N-acetyltransferase</fullName>
    </recommendedName>
</protein>
<gene>
    <name evidence="1" type="ORF">C4F50_00365</name>
</gene>
<dbReference type="Proteomes" id="UP000640614">
    <property type="component" value="Unassembled WGS sequence"/>
</dbReference>
<evidence type="ECO:0008006" key="3">
    <source>
        <dbReference type="Google" id="ProtNLM"/>
    </source>
</evidence>
<dbReference type="RefSeq" id="WP_193844457.1">
    <property type="nucleotide sequence ID" value="NZ_PRDM01000001.1"/>
</dbReference>
<evidence type="ECO:0000313" key="1">
    <source>
        <dbReference type="EMBL" id="MBE8723382.1"/>
    </source>
</evidence>
<evidence type="ECO:0000313" key="2">
    <source>
        <dbReference type="Proteomes" id="UP000640614"/>
    </source>
</evidence>
<dbReference type="EMBL" id="PRDM01000001">
    <property type="protein sequence ID" value="MBE8723382.1"/>
    <property type="molecule type" value="Genomic_DNA"/>
</dbReference>